<evidence type="ECO:0000256" key="1">
    <source>
        <dbReference type="ARBA" id="ARBA00001946"/>
    </source>
</evidence>
<evidence type="ECO:0000259" key="15">
    <source>
        <dbReference type="SMART" id="SM00891"/>
    </source>
</evidence>
<evidence type="ECO:0000256" key="5">
    <source>
        <dbReference type="ARBA" id="ARBA00022723"/>
    </source>
</evidence>
<dbReference type="InterPro" id="IPR011335">
    <property type="entry name" value="Restrct_endonuc-II-like"/>
</dbReference>
<keyword evidence="9 13" id="KW-0460">Magnesium</keyword>
<gene>
    <name evidence="16" type="primary">MUS81_1</name>
    <name evidence="16" type="ORF">PGTUg99_009120</name>
</gene>
<evidence type="ECO:0000256" key="8">
    <source>
        <dbReference type="ARBA" id="ARBA00022801"/>
    </source>
</evidence>
<evidence type="ECO:0000256" key="10">
    <source>
        <dbReference type="ARBA" id="ARBA00023172"/>
    </source>
</evidence>
<feature type="domain" description="ERCC4" evidence="15">
    <location>
        <begin position="265"/>
        <end position="372"/>
    </location>
</feature>
<evidence type="ECO:0000313" key="16">
    <source>
        <dbReference type="EMBL" id="KAA1127865.1"/>
    </source>
</evidence>
<evidence type="ECO:0000256" key="14">
    <source>
        <dbReference type="SAM" id="MobiDB-lite"/>
    </source>
</evidence>
<evidence type="ECO:0000256" key="13">
    <source>
        <dbReference type="RuleBase" id="RU369042"/>
    </source>
</evidence>
<name>A0A5B0RS56_PUCGR</name>
<evidence type="ECO:0000256" key="6">
    <source>
        <dbReference type="ARBA" id="ARBA00022759"/>
    </source>
</evidence>
<feature type="compositionally biased region" description="Low complexity" evidence="14">
    <location>
        <begin position="215"/>
        <end position="226"/>
    </location>
</feature>
<evidence type="ECO:0000256" key="7">
    <source>
        <dbReference type="ARBA" id="ARBA00022763"/>
    </source>
</evidence>
<sequence>MRIPTEYIVFKVRDSRGRCETGVFPVLDSEYQYHQSSIVIPIHILRPWRRSRPTPIRTQRRQADGNQAPNPPSGGTGPISAGYQNRISPLDRLFKPSSSGSARTAGSVVSIPSEANPAAPKDLAPSARLKPPSRPGSCEILWSGAALPETVAGWRASESPNSLPVSGAVNSLASSCTLVDLSCKASNLSHQSSSLDRSSSSFPLRNLKRTTSALSESWSSSDGLPSNRTRVNLKRTPSGLSESLLSRATDDVQPEVWKVGSYDICLVLDHREVRAINDRNTFYNLCVEKASALASPGQPPIRVLQRALVLGDAIWIAVHRDSQRKVVLDSIVKRKRLDDLCASIKDNRFEEQKARLKRSGLRDPIYLVEAYNTQSNLDSYGQMICTSKFETMLLNDFQLEATPDWKASVEFLVRRSKVLRDLHQEFEGEARGGTIAEMMLSANVKDKGKRRRKFRHSVMGMQVSDKTSQPGRLPCAPYFPRLAVYTRKPNRRHRLGGACSRA</sequence>
<comment type="subcellular location">
    <subcellularLocation>
        <location evidence="2 13">Nucleus</location>
    </subcellularLocation>
</comment>
<dbReference type="InterPro" id="IPR033309">
    <property type="entry name" value="Mus81"/>
</dbReference>
<dbReference type="GO" id="GO:0006308">
    <property type="term" value="P:DNA catabolic process"/>
    <property type="evidence" value="ECO:0007669"/>
    <property type="project" value="UniProtKB-UniRule"/>
</dbReference>
<keyword evidence="4 13" id="KW-0540">Nuclease</keyword>
<dbReference type="SMART" id="SM00891">
    <property type="entry name" value="ERCC4"/>
    <property type="match status" value="1"/>
</dbReference>
<dbReference type="GO" id="GO:0008821">
    <property type="term" value="F:crossover junction DNA endonuclease activity"/>
    <property type="evidence" value="ECO:0007669"/>
    <property type="project" value="UniProtKB-UniRule"/>
</dbReference>
<dbReference type="GO" id="GO:0031573">
    <property type="term" value="P:mitotic intra-S DNA damage checkpoint signaling"/>
    <property type="evidence" value="ECO:0007669"/>
    <property type="project" value="TreeGrafter"/>
</dbReference>
<feature type="region of interest" description="Disordered" evidence="14">
    <location>
        <begin position="215"/>
        <end position="234"/>
    </location>
</feature>
<comment type="subunit">
    <text evidence="13">Interacts with EME1.</text>
</comment>
<dbReference type="CDD" id="cd20074">
    <property type="entry name" value="XPF_nuclease_Mus81"/>
    <property type="match status" value="1"/>
</dbReference>
<dbReference type="GO" id="GO:0005634">
    <property type="term" value="C:nucleus"/>
    <property type="evidence" value="ECO:0007669"/>
    <property type="project" value="UniProtKB-SubCell"/>
</dbReference>
<comment type="similarity">
    <text evidence="3 13">Belongs to the XPF family.</text>
</comment>
<evidence type="ECO:0000256" key="9">
    <source>
        <dbReference type="ARBA" id="ARBA00022842"/>
    </source>
</evidence>
<evidence type="ECO:0000256" key="11">
    <source>
        <dbReference type="ARBA" id="ARBA00023204"/>
    </source>
</evidence>
<dbReference type="GO" id="GO:0048257">
    <property type="term" value="F:3'-flap endonuclease activity"/>
    <property type="evidence" value="ECO:0007669"/>
    <property type="project" value="TreeGrafter"/>
</dbReference>
<proteinExistence type="inferred from homology"/>
<keyword evidence="5 13" id="KW-0479">Metal-binding</keyword>
<dbReference type="GO" id="GO:0003677">
    <property type="term" value="F:DNA binding"/>
    <property type="evidence" value="ECO:0007669"/>
    <property type="project" value="UniProtKB-UniRule"/>
</dbReference>
<dbReference type="InterPro" id="IPR006166">
    <property type="entry name" value="ERCC4_domain"/>
</dbReference>
<dbReference type="EMBL" id="VDEP01000148">
    <property type="protein sequence ID" value="KAA1127865.1"/>
    <property type="molecule type" value="Genomic_DNA"/>
</dbReference>
<reference evidence="16 17" key="1">
    <citation type="submission" date="2019-05" db="EMBL/GenBank/DDBJ databases">
        <title>Emergence of the Ug99 lineage of the wheat stem rust pathogen through somatic hybridization.</title>
        <authorList>
            <person name="Li F."/>
            <person name="Upadhyaya N.M."/>
            <person name="Sperschneider J."/>
            <person name="Matny O."/>
            <person name="Nguyen-Phuc H."/>
            <person name="Mago R."/>
            <person name="Raley C."/>
            <person name="Miller M.E."/>
            <person name="Silverstein K.A.T."/>
            <person name="Henningsen E."/>
            <person name="Hirsch C.D."/>
            <person name="Visser B."/>
            <person name="Pretorius Z.A."/>
            <person name="Steffenson B.J."/>
            <person name="Schwessinger B."/>
            <person name="Dodds P.N."/>
            <person name="Figueroa M."/>
        </authorList>
    </citation>
    <scope>NUCLEOTIDE SEQUENCE [LARGE SCALE GENOMIC DNA]</scope>
    <source>
        <strain evidence="16 17">Ug99</strain>
    </source>
</reference>
<comment type="function">
    <text evidence="13">Interacts with EME1 to form a DNA structure-specific endonuclease with substrate preference for branched DNA structures with a 5'-end at the branch nick. Typical substrates include 3'-flap structures, D-loops, replication forks and nicked Holliday junctions. May be required in mitosis for the processing of stalled or collapsed replication fork intermediates. May be required in meiosis for the repair of meiosis-specific double strand breaks subsequent to single-end invasion (SEI).</text>
</comment>
<keyword evidence="7 13" id="KW-0227">DNA damage</keyword>
<dbReference type="PANTHER" id="PTHR13451">
    <property type="entry name" value="CLASS II CROSSOVER JUNCTION ENDONUCLEASE MUS81"/>
    <property type="match status" value="1"/>
</dbReference>
<dbReference type="GO" id="GO:0000727">
    <property type="term" value="P:double-strand break repair via break-induced replication"/>
    <property type="evidence" value="ECO:0007669"/>
    <property type="project" value="UniProtKB-UniRule"/>
</dbReference>
<dbReference type="FunFam" id="3.40.50.10130:FF:000003">
    <property type="entry name" value="Crossover junction endonuclease MUS81"/>
    <property type="match status" value="1"/>
</dbReference>
<keyword evidence="12 13" id="KW-0539">Nucleus</keyword>
<feature type="region of interest" description="Disordered" evidence="14">
    <location>
        <begin position="51"/>
        <end position="135"/>
    </location>
</feature>
<dbReference type="GO" id="GO:0000712">
    <property type="term" value="P:resolution of meiotic recombination intermediates"/>
    <property type="evidence" value="ECO:0007669"/>
    <property type="project" value="TreeGrafter"/>
</dbReference>
<dbReference type="GO" id="GO:0046872">
    <property type="term" value="F:metal ion binding"/>
    <property type="evidence" value="ECO:0007669"/>
    <property type="project" value="UniProtKB-UniRule"/>
</dbReference>
<evidence type="ECO:0000256" key="12">
    <source>
        <dbReference type="ARBA" id="ARBA00023242"/>
    </source>
</evidence>
<dbReference type="GO" id="GO:0048476">
    <property type="term" value="C:Holliday junction resolvase complex"/>
    <property type="evidence" value="ECO:0007669"/>
    <property type="project" value="UniProtKB-UniRule"/>
</dbReference>
<comment type="caution">
    <text evidence="16">The sequence shown here is derived from an EMBL/GenBank/DDBJ whole genome shotgun (WGS) entry which is preliminary data.</text>
</comment>
<dbReference type="SUPFAM" id="SSF52980">
    <property type="entry name" value="Restriction endonuclease-like"/>
    <property type="match status" value="1"/>
</dbReference>
<evidence type="ECO:0000256" key="4">
    <source>
        <dbReference type="ARBA" id="ARBA00022722"/>
    </source>
</evidence>
<comment type="cofactor">
    <cofactor evidence="1 13">
        <name>Mg(2+)</name>
        <dbReference type="ChEBI" id="CHEBI:18420"/>
    </cofactor>
</comment>
<organism evidence="16 17">
    <name type="scientific">Puccinia graminis f. sp. tritici</name>
    <dbReference type="NCBI Taxonomy" id="56615"/>
    <lineage>
        <taxon>Eukaryota</taxon>
        <taxon>Fungi</taxon>
        <taxon>Dikarya</taxon>
        <taxon>Basidiomycota</taxon>
        <taxon>Pucciniomycotina</taxon>
        <taxon>Pucciniomycetes</taxon>
        <taxon>Pucciniales</taxon>
        <taxon>Pucciniaceae</taxon>
        <taxon>Puccinia</taxon>
    </lineage>
</organism>
<dbReference type="PANTHER" id="PTHR13451:SF0">
    <property type="entry name" value="CROSSOVER JUNCTION ENDONUCLEASE MUS81"/>
    <property type="match status" value="1"/>
</dbReference>
<evidence type="ECO:0000256" key="2">
    <source>
        <dbReference type="ARBA" id="ARBA00004123"/>
    </source>
</evidence>
<protein>
    <recommendedName>
        <fullName evidence="13">Crossover junction endonuclease MUS81</fullName>
        <ecNumber evidence="13">3.1.22.-</ecNumber>
    </recommendedName>
</protein>
<dbReference type="AlphaFoldDB" id="A0A5B0RS56"/>
<dbReference type="InterPro" id="IPR047416">
    <property type="entry name" value="XPF_nuclease_Mus81"/>
</dbReference>
<dbReference type="EC" id="3.1.22.-" evidence="13"/>
<evidence type="ECO:0000313" key="17">
    <source>
        <dbReference type="Proteomes" id="UP000325313"/>
    </source>
</evidence>
<dbReference type="Proteomes" id="UP000325313">
    <property type="component" value="Unassembled WGS sequence"/>
</dbReference>
<keyword evidence="8 13" id="KW-0378">Hydrolase</keyword>
<keyword evidence="6 13" id="KW-0255">Endonuclease</keyword>
<dbReference type="Pfam" id="PF02732">
    <property type="entry name" value="ERCC4"/>
    <property type="match status" value="1"/>
</dbReference>
<keyword evidence="11 13" id="KW-0234">DNA repair</keyword>
<keyword evidence="10 13" id="KW-0233">DNA recombination</keyword>
<accession>A0A5B0RS56</accession>
<dbReference type="Gene3D" id="3.40.50.10130">
    <property type="match status" value="1"/>
</dbReference>
<evidence type="ECO:0000256" key="3">
    <source>
        <dbReference type="ARBA" id="ARBA00010015"/>
    </source>
</evidence>